<organism evidence="3">
    <name type="scientific">termite gut metagenome</name>
    <dbReference type="NCBI Taxonomy" id="433724"/>
    <lineage>
        <taxon>unclassified sequences</taxon>
        <taxon>metagenomes</taxon>
        <taxon>organismal metagenomes</taxon>
    </lineage>
</organism>
<dbReference type="Gene3D" id="3.30.2080.10">
    <property type="entry name" value="GH92 mannosidase domain"/>
    <property type="match status" value="1"/>
</dbReference>
<feature type="domain" description="Glycosyl hydrolase family 92 N-terminal" evidence="2">
    <location>
        <begin position="30"/>
        <end position="220"/>
    </location>
</feature>
<dbReference type="PANTHER" id="PTHR12143">
    <property type="entry name" value="PEPTIDE N-GLYCANASE PNGASE -RELATED"/>
    <property type="match status" value="1"/>
</dbReference>
<proteinExistence type="predicted"/>
<evidence type="ECO:0008006" key="4">
    <source>
        <dbReference type="Google" id="ProtNLM"/>
    </source>
</evidence>
<dbReference type="InterPro" id="IPR041371">
    <property type="entry name" value="GH92_N"/>
</dbReference>
<dbReference type="GO" id="GO:0005829">
    <property type="term" value="C:cytosol"/>
    <property type="evidence" value="ECO:0007669"/>
    <property type="project" value="TreeGrafter"/>
</dbReference>
<dbReference type="InterPro" id="IPR050883">
    <property type="entry name" value="PNGase"/>
</dbReference>
<dbReference type="GO" id="GO:0030246">
    <property type="term" value="F:carbohydrate binding"/>
    <property type="evidence" value="ECO:0007669"/>
    <property type="project" value="InterPro"/>
</dbReference>
<dbReference type="Pfam" id="PF17678">
    <property type="entry name" value="Glyco_hydro_92N"/>
    <property type="match status" value="1"/>
</dbReference>
<dbReference type="EMBL" id="SNRY01000365">
    <property type="protein sequence ID" value="KAA6341793.1"/>
    <property type="molecule type" value="Genomic_DNA"/>
</dbReference>
<dbReference type="Gene3D" id="2.70.98.10">
    <property type="match status" value="1"/>
</dbReference>
<dbReference type="GO" id="GO:0006516">
    <property type="term" value="P:glycoprotein catabolic process"/>
    <property type="evidence" value="ECO:0007669"/>
    <property type="project" value="TreeGrafter"/>
</dbReference>
<dbReference type="Pfam" id="PF07971">
    <property type="entry name" value="Glyco_hydro_92"/>
    <property type="match status" value="1"/>
</dbReference>
<dbReference type="InterPro" id="IPR012939">
    <property type="entry name" value="Glyco_hydro_92"/>
</dbReference>
<evidence type="ECO:0000313" key="3">
    <source>
        <dbReference type="EMBL" id="KAA6341793.1"/>
    </source>
</evidence>
<evidence type="ECO:0000259" key="2">
    <source>
        <dbReference type="Pfam" id="PF17678"/>
    </source>
</evidence>
<evidence type="ECO:0000259" key="1">
    <source>
        <dbReference type="Pfam" id="PF07971"/>
    </source>
</evidence>
<protein>
    <recommendedName>
        <fullName evidence="4">Glycosyl hydrolase family 92 N-terminal domain-containing protein</fullName>
    </recommendedName>
</protein>
<feature type="domain" description="Glycosyl hydrolase family 92" evidence="1">
    <location>
        <begin position="226"/>
        <end position="287"/>
    </location>
</feature>
<accession>A0A5J4S955</accession>
<sequence>MNRKSIISFFIFIEIVMVGCHTSVKEPVDYVNNRIGNISILLVPTFPTTHLPNSMLRMIPAHTEFVTDRMAGFPLNVPSHRWGDVLHLLPFCGDVKDLNPNLNYRYDQERSTPYRYSVWLDDYGIVTDFAPAAQSAVVSFAFERDAPRYIMLRTVNRGKIHMEGNTMSGFEICNGKKHYFWLEFEQRPVGGGGMDAGNTAAGYVQFAPEVKTVRLRYGISYISTEQAKKNLEKEITDYDVNRVAKNARDIWNKTLSRIEVEGGTENQKAVFYTALYRTYERMINISEDRSLSMVISLLPA</sequence>
<dbReference type="PANTHER" id="PTHR12143:SF43">
    <property type="entry name" value="PUTATIVE-RELATED"/>
    <property type="match status" value="1"/>
</dbReference>
<gene>
    <name evidence="3" type="ORF">EZS27_010431</name>
</gene>
<reference evidence="3" key="1">
    <citation type="submission" date="2019-03" db="EMBL/GenBank/DDBJ databases">
        <title>Single cell metagenomics reveals metabolic interactions within the superorganism composed of flagellate Streblomastix strix and complex community of Bacteroidetes bacteria on its surface.</title>
        <authorList>
            <person name="Treitli S.C."/>
            <person name="Kolisko M."/>
            <person name="Husnik F."/>
            <person name="Keeling P."/>
            <person name="Hampl V."/>
        </authorList>
    </citation>
    <scope>NUCLEOTIDE SEQUENCE</scope>
    <source>
        <strain evidence="3">STM</strain>
    </source>
</reference>
<comment type="caution">
    <text evidence="3">The sequence shown here is derived from an EMBL/GenBank/DDBJ whole genome shotgun (WGS) entry which is preliminary data.</text>
</comment>
<dbReference type="InterPro" id="IPR014718">
    <property type="entry name" value="GH-type_carb-bd"/>
</dbReference>
<dbReference type="AlphaFoldDB" id="A0A5J4S955"/>
<dbReference type="GO" id="GO:0000224">
    <property type="term" value="F:peptide-N4-(N-acetyl-beta-glucosaminyl)asparagine amidase activity"/>
    <property type="evidence" value="ECO:0007669"/>
    <property type="project" value="TreeGrafter"/>
</dbReference>
<name>A0A5J4S955_9ZZZZ</name>